<feature type="transmembrane region" description="Helical" evidence="1">
    <location>
        <begin position="81"/>
        <end position="100"/>
    </location>
</feature>
<gene>
    <name evidence="2" type="ORF">JW984_05130</name>
</gene>
<keyword evidence="1" id="KW-0472">Membrane</keyword>
<dbReference type="AlphaFoldDB" id="A0A9D8KEH3"/>
<dbReference type="EMBL" id="JAFGIX010000025">
    <property type="protein sequence ID" value="MBN1572564.1"/>
    <property type="molecule type" value="Genomic_DNA"/>
</dbReference>
<keyword evidence="1" id="KW-1133">Transmembrane helix</keyword>
<proteinExistence type="predicted"/>
<evidence type="ECO:0000313" key="2">
    <source>
        <dbReference type="EMBL" id="MBN1572564.1"/>
    </source>
</evidence>
<comment type="caution">
    <text evidence="2">The sequence shown here is derived from an EMBL/GenBank/DDBJ whole genome shotgun (WGS) entry which is preliminary data.</text>
</comment>
<feature type="transmembrane region" description="Helical" evidence="1">
    <location>
        <begin position="139"/>
        <end position="160"/>
    </location>
</feature>
<feature type="transmembrane region" description="Helical" evidence="1">
    <location>
        <begin position="34"/>
        <end position="52"/>
    </location>
</feature>
<reference evidence="2" key="1">
    <citation type="journal article" date="2021" name="Environ. Microbiol.">
        <title>Genomic characterization of three novel Desulfobacterota classes expand the metabolic and phylogenetic diversity of the phylum.</title>
        <authorList>
            <person name="Murphy C.L."/>
            <person name="Biggerstaff J."/>
            <person name="Eichhorn A."/>
            <person name="Ewing E."/>
            <person name="Shahan R."/>
            <person name="Soriano D."/>
            <person name="Stewart S."/>
            <person name="VanMol K."/>
            <person name="Walker R."/>
            <person name="Walters P."/>
            <person name="Elshahed M.S."/>
            <person name="Youssef N.H."/>
        </authorList>
    </citation>
    <scope>NUCLEOTIDE SEQUENCE</scope>
    <source>
        <strain evidence="2">Zod_Metabat.24</strain>
    </source>
</reference>
<name>A0A9D8KEH3_9DELT</name>
<evidence type="ECO:0000313" key="3">
    <source>
        <dbReference type="Proteomes" id="UP000809273"/>
    </source>
</evidence>
<evidence type="ECO:0000256" key="1">
    <source>
        <dbReference type="SAM" id="Phobius"/>
    </source>
</evidence>
<dbReference type="Proteomes" id="UP000809273">
    <property type="component" value="Unassembled WGS sequence"/>
</dbReference>
<feature type="transmembrane region" description="Helical" evidence="1">
    <location>
        <begin position="172"/>
        <end position="191"/>
    </location>
</feature>
<accession>A0A9D8KEH3</accession>
<reference evidence="2" key="2">
    <citation type="submission" date="2021-01" db="EMBL/GenBank/DDBJ databases">
        <authorList>
            <person name="Hahn C.R."/>
            <person name="Youssef N.H."/>
            <person name="Elshahed M."/>
        </authorList>
    </citation>
    <scope>NUCLEOTIDE SEQUENCE</scope>
    <source>
        <strain evidence="2">Zod_Metabat.24</strain>
    </source>
</reference>
<feature type="transmembrane region" description="Helical" evidence="1">
    <location>
        <begin position="112"/>
        <end position="133"/>
    </location>
</feature>
<keyword evidence="1" id="KW-0812">Transmembrane</keyword>
<sequence length="194" mass="21289">MPLKRLDGKEKQNEVNPTTWIGIALSASAFLKRLKLFASLLLIASFFLPWASQVRGCSDGAVISESISGLSLVVENEATEALTAPIIGVVIFILAVFIVGKRRPLLRSITSLAEALSTFISTVYIDLGIFFLTNYRERYGFYIALVSLFSMSAASLTEVVTHFPLLKRKGRTVIVIILSFLILSLIISSLFKNG</sequence>
<protein>
    <submittedName>
        <fullName evidence="2">Uncharacterized protein</fullName>
    </submittedName>
</protein>
<organism evidence="2 3">
    <name type="scientific">Candidatus Zymogenus saltonus</name>
    <dbReference type="NCBI Taxonomy" id="2844893"/>
    <lineage>
        <taxon>Bacteria</taxon>
        <taxon>Deltaproteobacteria</taxon>
        <taxon>Candidatus Zymogenia</taxon>
        <taxon>Candidatus Zymogeniales</taxon>
        <taxon>Candidatus Zymogenaceae</taxon>
        <taxon>Candidatus Zymogenus</taxon>
    </lineage>
</organism>